<dbReference type="GO" id="GO:0003677">
    <property type="term" value="F:DNA binding"/>
    <property type="evidence" value="ECO:0007669"/>
    <property type="project" value="TreeGrafter"/>
</dbReference>
<sequence>MRNKLKRSKSRTSTTSRSKAQTTGVILLSESRCSDGETTPAAKDKHVSHVVTGFSERHVQSLQEEGNIFCAKYARIAPIFLSRIKQSKSKNISDGDQAVERTQKSVLLPQIDDVQVSQLKCEDESVLSTWRGQLSPSALHSCLEEIQTCNPVFPVQAVFRTLQKKASEGLHECGSTGCSSYPSSLQKCLKEKRKRENETSEKIPKRLRSNLTAEDAACFSHCHLSAQDVQESGVPAEKKQPRSSRLSRTQRLKLQSGSLAADLVNNCELNSEWTNHAESDTQSLKNSETLQRDSYFEDVLWTDKYSPQDSSEVVGNSASVKRLHSWLKKWKLRADRDERRKMEERKQVENSNDSWDCGDFQGEAGAEDGAQEPLWNTMLITGPSGVGKTASVYACAQELGFKVFEVNCSSQRSGRHVLSQLQEASQSHLVEMSGTDPLKPAYFHNYSTNSCTAKSETVPGKSTLHKNVISTQKNLASSRRKVKAKPATLTLAHYFKMKAKADHLHFSGMSPCEKPDSQKLGDSSPDCDQIVLQNKKTATSLILFEEVDVIFDDDVGFLAAIKTFMTTTKRPVILTTNDPRFKERFDCSLEEIIFKTPSAVNVCSHLQLVCLAEKVRLDLDDVCSLLKLSCGDVRRCLLQLQLWVNSGGRRGSHSGSFPKKTICVEDSNEGAKCSGSQLPPCKTNCSANMFGLHPVTPNYLLNLLKCQAWSEVDMNKLLNILSESWRRGVPLLYSNLELLLSVGAKITSVYNMEKLTYSEQQNEPVLVPSETNLHLQKQNQNISPNVSATNSKPVRNISRLSRRKYISTSPSNPSSHKPQKTSSLNGTSSSPSSRDKTVQKATSDCLEALTDFFDLMSYLDATVPTAGKHILSSCTPEGFVWSGAELNDGLLDEMSKEECLSWSQEKLLDIQTAVEGLGCRRCLWRVSEASTKTQKYRQTLEDKNWGKLVESLALTTSSKRQSLSFSFPPLCAPSVSQRRYRLSRMVLSSKSFSLLGNRQAVSVDYMPVLRSICRSHRVQQQQGETARCLNYLSNTHLGLSKSAMQLLAEDFN</sequence>
<dbReference type="InterPro" id="IPR003593">
    <property type="entry name" value="AAA+_ATPase"/>
</dbReference>
<feature type="region of interest" description="Disordered" evidence="1">
    <location>
        <begin position="806"/>
        <end position="839"/>
    </location>
</feature>
<dbReference type="CTD" id="321619"/>
<dbReference type="Pfam" id="PF00004">
    <property type="entry name" value="AAA"/>
    <property type="match status" value="1"/>
</dbReference>
<feature type="compositionally biased region" description="Low complexity" evidence="1">
    <location>
        <begin position="822"/>
        <end position="832"/>
    </location>
</feature>
<dbReference type="GeneID" id="103354244"/>
<accession>A0A9Y4JHF9</accession>
<keyword evidence="3" id="KW-1185">Reference proteome</keyword>
<dbReference type="GO" id="GO:0005524">
    <property type="term" value="F:ATP binding"/>
    <property type="evidence" value="ECO:0007669"/>
    <property type="project" value="InterPro"/>
</dbReference>
<dbReference type="InterPro" id="IPR003959">
    <property type="entry name" value="ATPase_AAA_core"/>
</dbReference>
<dbReference type="SMART" id="SM00382">
    <property type="entry name" value="AAA"/>
    <property type="match status" value="1"/>
</dbReference>
<dbReference type="GO" id="GO:0061860">
    <property type="term" value="F:DNA clamp unloader activity"/>
    <property type="evidence" value="ECO:0007669"/>
    <property type="project" value="TreeGrafter"/>
</dbReference>
<proteinExistence type="predicted"/>
<dbReference type="RefSeq" id="XP_008275780.1">
    <property type="nucleotide sequence ID" value="XM_008277558.1"/>
</dbReference>
<feature type="compositionally biased region" description="Polar residues" evidence="1">
    <location>
        <begin position="806"/>
        <end position="816"/>
    </location>
</feature>
<dbReference type="Proteomes" id="UP000694891">
    <property type="component" value="Unplaced"/>
</dbReference>
<dbReference type="GO" id="GO:0016887">
    <property type="term" value="F:ATP hydrolysis activity"/>
    <property type="evidence" value="ECO:0007669"/>
    <property type="project" value="InterPro"/>
</dbReference>
<gene>
    <name evidence="4" type="primary">atad5b</name>
</gene>
<feature type="domain" description="AAA+ ATPase" evidence="2">
    <location>
        <begin position="374"/>
        <end position="598"/>
    </location>
</feature>
<dbReference type="PANTHER" id="PTHR23389">
    <property type="entry name" value="CHROMOSOME TRANSMISSION FIDELITY FACTOR 18"/>
    <property type="match status" value="1"/>
</dbReference>
<evidence type="ECO:0000256" key="1">
    <source>
        <dbReference type="SAM" id="MobiDB-lite"/>
    </source>
</evidence>
<feature type="region of interest" description="Disordered" evidence="1">
    <location>
        <begin position="1"/>
        <end position="22"/>
    </location>
</feature>
<evidence type="ECO:0000259" key="2">
    <source>
        <dbReference type="SMART" id="SM00382"/>
    </source>
</evidence>
<organism evidence="3 4">
    <name type="scientific">Stegastes partitus</name>
    <name type="common">bicolor damselfish</name>
    <dbReference type="NCBI Taxonomy" id="144197"/>
    <lineage>
        <taxon>Eukaryota</taxon>
        <taxon>Metazoa</taxon>
        <taxon>Chordata</taxon>
        <taxon>Craniata</taxon>
        <taxon>Vertebrata</taxon>
        <taxon>Euteleostomi</taxon>
        <taxon>Actinopterygii</taxon>
        <taxon>Neopterygii</taxon>
        <taxon>Teleostei</taxon>
        <taxon>Neoteleostei</taxon>
        <taxon>Acanthomorphata</taxon>
        <taxon>Ovalentaria</taxon>
        <taxon>Pomacentridae</taxon>
        <taxon>Stegastes</taxon>
    </lineage>
</organism>
<evidence type="ECO:0000313" key="3">
    <source>
        <dbReference type="Proteomes" id="UP000694891"/>
    </source>
</evidence>
<dbReference type="SUPFAM" id="SSF52540">
    <property type="entry name" value="P-loop containing nucleoside triphosphate hydrolases"/>
    <property type="match status" value="1"/>
</dbReference>
<dbReference type="CDD" id="cd00009">
    <property type="entry name" value="AAA"/>
    <property type="match status" value="1"/>
</dbReference>
<feature type="region of interest" description="Disordered" evidence="1">
    <location>
        <begin position="230"/>
        <end position="250"/>
    </location>
</feature>
<name>A0A9Y4JHF9_9TELE</name>
<dbReference type="Gene3D" id="3.40.50.300">
    <property type="entry name" value="P-loop containing nucleotide triphosphate hydrolases"/>
    <property type="match status" value="1"/>
</dbReference>
<protein>
    <submittedName>
        <fullName evidence="4">ATPase family AAA domain-containing protein 5b</fullName>
    </submittedName>
</protein>
<dbReference type="GO" id="GO:0005634">
    <property type="term" value="C:nucleus"/>
    <property type="evidence" value="ECO:0007669"/>
    <property type="project" value="TreeGrafter"/>
</dbReference>
<reference evidence="4" key="1">
    <citation type="submission" date="2025-08" db="UniProtKB">
        <authorList>
            <consortium name="RefSeq"/>
        </authorList>
    </citation>
    <scope>IDENTIFICATION</scope>
</reference>
<dbReference type="InterPro" id="IPR027417">
    <property type="entry name" value="P-loop_NTPase"/>
</dbReference>
<feature type="compositionally biased region" description="Basic residues" evidence="1">
    <location>
        <begin position="1"/>
        <end position="10"/>
    </location>
</feature>
<evidence type="ECO:0000313" key="4">
    <source>
        <dbReference type="RefSeq" id="XP_008275780.1"/>
    </source>
</evidence>
<dbReference type="PANTHER" id="PTHR23389:SF21">
    <property type="entry name" value="ATPASE FAMILY AAA DOMAIN-CONTAINING PROTEIN 5"/>
    <property type="match status" value="1"/>
</dbReference>
<dbReference type="AlphaFoldDB" id="A0A9Y4JHF9"/>